<dbReference type="FunFam" id="3.40.50.300:FF:002141">
    <property type="entry name" value="Dynein heavy chain"/>
    <property type="match status" value="1"/>
</dbReference>
<dbReference type="FunFam" id="3.10.490.20:FF:000008">
    <property type="entry name" value="dynein heavy chain 2, axonemal"/>
    <property type="match status" value="1"/>
</dbReference>
<evidence type="ECO:0000256" key="5">
    <source>
        <dbReference type="ARBA" id="ARBA00022840"/>
    </source>
</evidence>
<dbReference type="Gene3D" id="1.20.920.20">
    <property type="match status" value="1"/>
</dbReference>
<dbReference type="GO" id="GO:0005930">
    <property type="term" value="C:axoneme"/>
    <property type="evidence" value="ECO:0007669"/>
    <property type="project" value="UniProtKB-SubCell"/>
</dbReference>
<dbReference type="PANTHER" id="PTHR22878">
    <property type="entry name" value="DYNEIN HEAVY CHAIN 6, AXONEMAL-LIKE-RELATED"/>
    <property type="match status" value="1"/>
</dbReference>
<dbReference type="Pfam" id="PF18199">
    <property type="entry name" value="Dynein_C"/>
    <property type="match status" value="1"/>
</dbReference>
<evidence type="ECO:0000259" key="17">
    <source>
        <dbReference type="Pfam" id="PF18198"/>
    </source>
</evidence>
<dbReference type="InterPro" id="IPR026983">
    <property type="entry name" value="DHC"/>
</dbReference>
<evidence type="ECO:0000256" key="11">
    <source>
        <dbReference type="ARBA" id="ARBA00023273"/>
    </source>
</evidence>
<dbReference type="GO" id="GO:0007018">
    <property type="term" value="P:microtubule-based movement"/>
    <property type="evidence" value="ECO:0007669"/>
    <property type="project" value="InterPro"/>
</dbReference>
<dbReference type="Gene3D" id="6.10.140.1060">
    <property type="match status" value="1"/>
</dbReference>
<evidence type="ECO:0000256" key="9">
    <source>
        <dbReference type="ARBA" id="ARBA00023175"/>
    </source>
</evidence>
<dbReference type="Gene3D" id="3.40.50.300">
    <property type="entry name" value="P-loop containing nucleotide triphosphate hydrolases"/>
    <property type="match status" value="3"/>
</dbReference>
<dbReference type="Gene3D" id="1.20.920.30">
    <property type="match status" value="1"/>
</dbReference>
<evidence type="ECO:0000256" key="12">
    <source>
        <dbReference type="SAM" id="Coils"/>
    </source>
</evidence>
<dbReference type="InterPro" id="IPR042219">
    <property type="entry name" value="AAA_lid_11_sf"/>
</dbReference>
<dbReference type="InterPro" id="IPR043160">
    <property type="entry name" value="Dynein_C_barrel"/>
</dbReference>
<dbReference type="FunFam" id="1.20.1270.280:FF:000001">
    <property type="entry name" value="dynein heavy chain 7, axonemal"/>
    <property type="match status" value="1"/>
</dbReference>
<dbReference type="GO" id="GO:0030286">
    <property type="term" value="C:dynein complex"/>
    <property type="evidence" value="ECO:0007669"/>
    <property type="project" value="UniProtKB-KW"/>
</dbReference>
<dbReference type="Pfam" id="PF03028">
    <property type="entry name" value="Dynein_heavy"/>
    <property type="match status" value="1"/>
</dbReference>
<name>A0A7S2LWX2_9DINO</name>
<keyword evidence="2" id="KW-0963">Cytoplasm</keyword>
<keyword evidence="3" id="KW-0493">Microtubule</keyword>
<feature type="coiled-coil region" evidence="12">
    <location>
        <begin position="542"/>
        <end position="611"/>
    </location>
</feature>
<dbReference type="Gene3D" id="1.10.8.1220">
    <property type="match status" value="1"/>
</dbReference>
<dbReference type="GO" id="GO:0008569">
    <property type="term" value="F:minus-end-directed microtubule motor activity"/>
    <property type="evidence" value="ECO:0007669"/>
    <property type="project" value="InterPro"/>
</dbReference>
<keyword evidence="11" id="KW-0966">Cell projection</keyword>
<evidence type="ECO:0000259" key="16">
    <source>
        <dbReference type="Pfam" id="PF12781"/>
    </source>
</evidence>
<evidence type="ECO:0000259" key="13">
    <source>
        <dbReference type="Pfam" id="PF03028"/>
    </source>
</evidence>
<evidence type="ECO:0000256" key="1">
    <source>
        <dbReference type="ARBA" id="ARBA00004430"/>
    </source>
</evidence>
<protein>
    <submittedName>
        <fullName evidence="19">Uncharacterized protein</fullName>
    </submittedName>
</protein>
<dbReference type="InterPro" id="IPR024317">
    <property type="entry name" value="Dynein_heavy_chain_D4_dom"/>
</dbReference>
<dbReference type="FunFam" id="3.40.50.300:FF:000362">
    <property type="entry name" value="Dynein, axonemal, heavy chain 6"/>
    <property type="match status" value="1"/>
</dbReference>
<evidence type="ECO:0000256" key="3">
    <source>
        <dbReference type="ARBA" id="ARBA00022701"/>
    </source>
</evidence>
<evidence type="ECO:0000259" key="14">
    <source>
        <dbReference type="Pfam" id="PF12777"/>
    </source>
</evidence>
<dbReference type="InterPro" id="IPR041658">
    <property type="entry name" value="AAA_lid_11"/>
</dbReference>
<dbReference type="InterPro" id="IPR004273">
    <property type="entry name" value="Dynein_heavy_D6_P-loop"/>
</dbReference>
<dbReference type="PANTHER" id="PTHR22878:SF70">
    <property type="entry name" value="DYNEIN HEAVY CHAIN 2, AXONEMAL"/>
    <property type="match status" value="1"/>
</dbReference>
<accession>A0A7S2LWX2</accession>
<dbReference type="GO" id="GO:0005874">
    <property type="term" value="C:microtubule"/>
    <property type="evidence" value="ECO:0007669"/>
    <property type="project" value="UniProtKB-KW"/>
</dbReference>
<evidence type="ECO:0000256" key="8">
    <source>
        <dbReference type="ARBA" id="ARBA00023069"/>
    </source>
</evidence>
<dbReference type="Pfam" id="PF12781">
    <property type="entry name" value="AAA_9"/>
    <property type="match status" value="1"/>
</dbReference>
<evidence type="ECO:0000259" key="18">
    <source>
        <dbReference type="Pfam" id="PF18199"/>
    </source>
</evidence>
<feature type="domain" description="Dynein heavy chain C-terminal" evidence="18">
    <location>
        <begin position="1453"/>
        <end position="1751"/>
    </location>
</feature>
<feature type="domain" description="Dynein heavy chain AAA module D4" evidence="15">
    <location>
        <begin position="40"/>
        <end position="300"/>
    </location>
</feature>
<dbReference type="GO" id="GO:0051959">
    <property type="term" value="F:dynein light intermediate chain binding"/>
    <property type="evidence" value="ECO:0007669"/>
    <property type="project" value="InterPro"/>
</dbReference>
<dbReference type="EMBL" id="HBGW01068350">
    <property type="protein sequence ID" value="CAD9617552.1"/>
    <property type="molecule type" value="Transcribed_RNA"/>
</dbReference>
<keyword evidence="4" id="KW-0547">Nucleotide-binding</keyword>
<organism evidence="19">
    <name type="scientific">Zooxanthella nutricula</name>
    <dbReference type="NCBI Taxonomy" id="1333877"/>
    <lineage>
        <taxon>Eukaryota</taxon>
        <taxon>Sar</taxon>
        <taxon>Alveolata</taxon>
        <taxon>Dinophyceae</taxon>
        <taxon>Peridiniales</taxon>
        <taxon>Peridiniales incertae sedis</taxon>
        <taxon>Zooxanthella</taxon>
    </lineage>
</organism>
<feature type="domain" description="Dynein heavy chain ATP-binding dynein motor region" evidence="16">
    <location>
        <begin position="686"/>
        <end position="907"/>
    </location>
</feature>
<dbReference type="InterPro" id="IPR041228">
    <property type="entry name" value="Dynein_C"/>
</dbReference>
<dbReference type="Pfam" id="PF18198">
    <property type="entry name" value="AAA_lid_11"/>
    <property type="match status" value="1"/>
</dbReference>
<dbReference type="Pfam" id="PF12780">
    <property type="entry name" value="AAA_8"/>
    <property type="match status" value="1"/>
</dbReference>
<dbReference type="Gene3D" id="1.10.8.720">
    <property type="entry name" value="Region D6 of dynein motor"/>
    <property type="match status" value="1"/>
</dbReference>
<dbReference type="GO" id="GO:0005524">
    <property type="term" value="F:ATP binding"/>
    <property type="evidence" value="ECO:0007669"/>
    <property type="project" value="UniProtKB-KW"/>
</dbReference>
<dbReference type="FunFam" id="1.20.920.20:FF:000006">
    <property type="entry name" value="Dynein, axonemal, heavy chain 6"/>
    <property type="match status" value="1"/>
</dbReference>
<evidence type="ECO:0000256" key="10">
    <source>
        <dbReference type="ARBA" id="ARBA00023212"/>
    </source>
</evidence>
<evidence type="ECO:0000313" key="19">
    <source>
        <dbReference type="EMBL" id="CAD9617552.1"/>
    </source>
</evidence>
<keyword evidence="6" id="KW-0243">Dynein</keyword>
<keyword evidence="7 12" id="KW-0175">Coiled coil</keyword>
<keyword evidence="5" id="KW-0067">ATP-binding</keyword>
<feature type="domain" description="Dynein heavy chain AAA lid" evidence="17">
    <location>
        <begin position="1302"/>
        <end position="1445"/>
    </location>
</feature>
<dbReference type="Gene3D" id="1.20.1270.280">
    <property type="match status" value="1"/>
</dbReference>
<gene>
    <name evidence="19" type="ORF">BRAN1462_LOCUS43547</name>
</gene>
<dbReference type="InterPro" id="IPR027417">
    <property type="entry name" value="P-loop_NTPase"/>
</dbReference>
<keyword evidence="9" id="KW-0505">Motor protein</keyword>
<dbReference type="Gene3D" id="3.10.490.20">
    <property type="match status" value="1"/>
</dbReference>
<evidence type="ECO:0000256" key="4">
    <source>
        <dbReference type="ARBA" id="ARBA00022741"/>
    </source>
</evidence>
<dbReference type="SUPFAM" id="SSF52540">
    <property type="entry name" value="P-loop containing nucleoside triphosphate hydrolases"/>
    <property type="match status" value="1"/>
</dbReference>
<feature type="domain" description="Dynein heavy chain region D6 P-loop" evidence="13">
    <location>
        <begin position="1156"/>
        <end position="1267"/>
    </location>
</feature>
<keyword evidence="8" id="KW-0969">Cilium</keyword>
<dbReference type="Pfam" id="PF12777">
    <property type="entry name" value="MT"/>
    <property type="match status" value="1"/>
</dbReference>
<keyword evidence="10" id="KW-0206">Cytoskeleton</keyword>
<dbReference type="FunFam" id="3.40.50.300:FF:001145">
    <property type="entry name" value="Putative dynein heavy chain"/>
    <property type="match status" value="1"/>
</dbReference>
<evidence type="ECO:0000256" key="7">
    <source>
        <dbReference type="ARBA" id="ARBA00023054"/>
    </source>
</evidence>
<evidence type="ECO:0000259" key="15">
    <source>
        <dbReference type="Pfam" id="PF12780"/>
    </source>
</evidence>
<dbReference type="GO" id="GO:0045505">
    <property type="term" value="F:dynein intermediate chain binding"/>
    <property type="evidence" value="ECO:0007669"/>
    <property type="project" value="InterPro"/>
</dbReference>
<dbReference type="FunFam" id="1.10.8.720:FF:000001">
    <property type="entry name" value="dynein heavy chain 7, axonemal"/>
    <property type="match status" value="1"/>
</dbReference>
<evidence type="ECO:0000256" key="2">
    <source>
        <dbReference type="ARBA" id="ARBA00022490"/>
    </source>
</evidence>
<proteinExistence type="predicted"/>
<feature type="domain" description="Dynein heavy chain coiled coil stalk" evidence="14">
    <location>
        <begin position="314"/>
        <end position="655"/>
    </location>
</feature>
<comment type="subcellular location">
    <subcellularLocation>
        <location evidence="1">Cytoplasm</location>
        <location evidence="1">Cytoskeleton</location>
        <location evidence="1">Cilium axoneme</location>
    </subcellularLocation>
</comment>
<dbReference type="FunFam" id="1.10.8.1220:FF:000001">
    <property type="entry name" value="Dynein axonemal heavy chain 5"/>
    <property type="match status" value="1"/>
</dbReference>
<dbReference type="InterPro" id="IPR024743">
    <property type="entry name" value="Dynein_HC_stalk"/>
</dbReference>
<reference evidence="19" key="1">
    <citation type="submission" date="2021-01" db="EMBL/GenBank/DDBJ databases">
        <authorList>
            <person name="Corre E."/>
            <person name="Pelletier E."/>
            <person name="Niang G."/>
            <person name="Scheremetjew M."/>
            <person name="Finn R."/>
            <person name="Kale V."/>
            <person name="Holt S."/>
            <person name="Cochrane G."/>
            <person name="Meng A."/>
            <person name="Brown T."/>
            <person name="Cohen L."/>
        </authorList>
    </citation>
    <scope>NUCLEOTIDE SEQUENCE</scope>
    <source>
        <strain evidence="19">RCC3387</strain>
    </source>
</reference>
<feature type="coiled-coil region" evidence="12">
    <location>
        <begin position="294"/>
        <end position="321"/>
    </location>
</feature>
<evidence type="ECO:0000256" key="6">
    <source>
        <dbReference type="ARBA" id="ARBA00023017"/>
    </source>
</evidence>
<dbReference type="InterPro" id="IPR035706">
    <property type="entry name" value="AAA_9"/>
</dbReference>
<sequence>MLSPAQLPKRPYAECPDVSMLQQEIEGHLAAHNEQSNKPMDLVCFLYMLEHLSRVARVIKTPGGNALLVGVGGSGRQSAAKLASFLADFVVYQVEITRGYDQTAFREDVKKLLTNSGGKGEKHVFLFSDSQIKSEGFVEDLNNLLNAGEIPNLFAADERVQLCEMVRAAARQEGKATEGTPTQLYAYFVDRCRKMLATVLCFSPIGDAWRSRLRQFPSLVNCCTIDWFTEWPSDALTAVAQKFLGSVEMEDSVRMSCVTMCSLFHSATTDLAKVFKEQLKRICYATPTSFLELIQTFKMLLAEKRKQVADLKDKYQNGVEKILTTEESVAGMKVELIALQPKLVAKNTEVEEMMVKVNAESEKTNKVKEVVAADEAVAAESAAKSEAQKADVEADLAEAMPALQNALAALDTLTAKDIGEIKAMGNPPGPVKLVLHAVCIMKGIKPARVKDDTGKMVEDWWGPSKKMVSESDFLKSLQTYDKDSIPPPTIKKIQTTFLDQEDFQPDRVMKVSKACWGICMWVRAMETYDRVAKVVGPKKEALAVAEAELAVVMAKLNEKRAELQKVLDALAALEAQLQGLNDEKADLAYQVDLCEKKINRAEALIESLGGEKGRWTENAKVLAVDYTNLTGDVIVSSGVLAYLGAFTPEFRESCVKGWCTESKERSIPGSEDFSVAVILGEPVKIRNWTICGLPNDAFSIENGIIVDKSRRWPLCIDPQGQANKWIKKMEAPSKIMVKKFTDADYMRRLEGAISFGTPMLIENLLEETDPAIEPVLLKQTYPKGNTLMIKIGDSTLEWSRNFKLYLTTKMRNPHYLPEIAVKVTLLNFMITQVGLQDQLLNIVVEKERPELAEEKARLVVEGAENKAALENAENKILYVLKNSSGNILEDESAINILSESKALANNIAAKQEIAEATEKEIDEARLGYVPVAFQAAVLFFCIADLANIDPMYQYSLPFFVGLFLAAIDKAEKSDELEERIGILNDTFRYTLYCNICRSLFERHKTLFSFLLCMRGLLASDEEDYSDYRFLLTGGVSLDDPPPKPADWIPDRCWGELFRLSKIHSRYTDFHTRFAQELDIWREVYDNTTPMSIIKSPGRRPKVMQGLNSLQDVMVLRCIRPDRVVPAILDFIMEKIGEKYVVPPPFDLSGSYADSNNLSPLIFILSPGADPGSTLYKFAAEKNRDMASISLGQGQGPKAEKLMDKAREEGTWVLLQNCHLATSWMPKLDRILEETDPKKTNPSFRLWLTSYPSNKFPVAILQNGVKMTNEPPKGLRANMTGSYYMDPLPKEEFFEACTNEPAFKRLVFCLCFFHAVIQERRLFGPLGWNISYEFTENDLRISARQLMMFLDDYPDETPIAALNYLTGECNYGGRVTEAMDRRLLATLLKKYYCIEALQDDFELFNAGGDGPVYRPPPPGGHEAHLEHIASLPLVSPPGVFGFHENANLTKEMGETYNMMQELLLTAASGGSSGGAGPDEVVGDISRDVLARLPKAWNLTKVQEVYPTMYEESMNTVLLQELTRFNGLIKVIDSSLKDIQKAIKGLLLMSSQLEGAFFEIFDGKTPAMWIKHSYPSLKPLGGYVNDLIERLKFFQGWIDNGTPVNFWFSGIYFQQAFTTGASQNFARRYSIPIDTLDFDFFYPKDQSPTVKPEDGVFAYGMYFEACKWDWDAWQMAESDAKVLFVSVPLIHFMPCEKAKKRNFPCYDCPCYKISTRKGVLSTTGHSTNFVMPIKVPSDVEQEHWIRRGVAMLTSLDT</sequence>